<proteinExistence type="predicted"/>
<dbReference type="InterPro" id="IPR016181">
    <property type="entry name" value="Acyl_CoA_acyltransferase"/>
</dbReference>
<dbReference type="AlphaFoldDB" id="A0A1Y4L7X5"/>
<evidence type="ECO:0000313" key="4">
    <source>
        <dbReference type="EMBL" id="OUP52846.1"/>
    </source>
</evidence>
<dbReference type="InterPro" id="IPR000182">
    <property type="entry name" value="GNAT_dom"/>
</dbReference>
<name>A0A1Y4L7X5_9FIRM</name>
<keyword evidence="2" id="KW-0012">Acyltransferase</keyword>
<dbReference type="EMBL" id="NFKK01000007">
    <property type="protein sequence ID" value="OUP52846.1"/>
    <property type="molecule type" value="Genomic_DNA"/>
</dbReference>
<dbReference type="PANTHER" id="PTHR43877">
    <property type="entry name" value="AMINOALKYLPHOSPHONATE N-ACETYLTRANSFERASE-RELATED-RELATED"/>
    <property type="match status" value="1"/>
</dbReference>
<reference evidence="5" key="1">
    <citation type="submission" date="2017-04" db="EMBL/GenBank/DDBJ databases">
        <title>Function of individual gut microbiota members based on whole genome sequencing of pure cultures obtained from chicken caecum.</title>
        <authorList>
            <person name="Medvecky M."/>
            <person name="Cejkova D."/>
            <person name="Polansky O."/>
            <person name="Karasova D."/>
            <person name="Kubasova T."/>
            <person name="Cizek A."/>
            <person name="Rychlik I."/>
        </authorList>
    </citation>
    <scope>NUCLEOTIDE SEQUENCE [LARGE SCALE GENOMIC DNA]</scope>
    <source>
        <strain evidence="5">An180</strain>
    </source>
</reference>
<organism evidence="4 5">
    <name type="scientific">Butyricicoccus pullicaecorum</name>
    <dbReference type="NCBI Taxonomy" id="501571"/>
    <lineage>
        <taxon>Bacteria</taxon>
        <taxon>Bacillati</taxon>
        <taxon>Bacillota</taxon>
        <taxon>Clostridia</taxon>
        <taxon>Eubacteriales</taxon>
        <taxon>Butyricicoccaceae</taxon>
        <taxon>Butyricicoccus</taxon>
    </lineage>
</organism>
<evidence type="ECO:0000313" key="5">
    <source>
        <dbReference type="Proteomes" id="UP000195897"/>
    </source>
</evidence>
<accession>A0A1Y4L7X5</accession>
<protein>
    <submittedName>
        <fullName evidence="4">GNAT family N-acetyltransferase</fullName>
    </submittedName>
</protein>
<feature type="domain" description="N-acetyltransferase" evidence="3">
    <location>
        <begin position="3"/>
        <end position="156"/>
    </location>
</feature>
<evidence type="ECO:0000256" key="1">
    <source>
        <dbReference type="ARBA" id="ARBA00022679"/>
    </source>
</evidence>
<dbReference type="CDD" id="cd04301">
    <property type="entry name" value="NAT_SF"/>
    <property type="match status" value="1"/>
</dbReference>
<evidence type="ECO:0000259" key="3">
    <source>
        <dbReference type="PROSITE" id="PS51186"/>
    </source>
</evidence>
<dbReference type="InterPro" id="IPR050832">
    <property type="entry name" value="Bact_Acetyltransf"/>
</dbReference>
<dbReference type="PANTHER" id="PTHR43877:SF1">
    <property type="entry name" value="ACETYLTRANSFERASE"/>
    <property type="match status" value="1"/>
</dbReference>
<dbReference type="GO" id="GO:0016747">
    <property type="term" value="F:acyltransferase activity, transferring groups other than amino-acyl groups"/>
    <property type="evidence" value="ECO:0007669"/>
    <property type="project" value="InterPro"/>
</dbReference>
<dbReference type="SUPFAM" id="SSF55729">
    <property type="entry name" value="Acyl-CoA N-acyltransferases (Nat)"/>
    <property type="match status" value="1"/>
</dbReference>
<dbReference type="Gene3D" id="3.40.630.30">
    <property type="match status" value="1"/>
</dbReference>
<dbReference type="PROSITE" id="PS51186">
    <property type="entry name" value="GNAT"/>
    <property type="match status" value="1"/>
</dbReference>
<dbReference type="Proteomes" id="UP000195897">
    <property type="component" value="Unassembled WGS sequence"/>
</dbReference>
<evidence type="ECO:0000256" key="2">
    <source>
        <dbReference type="ARBA" id="ARBA00023315"/>
    </source>
</evidence>
<dbReference type="RefSeq" id="WP_087372606.1">
    <property type="nucleotide sequence ID" value="NZ_NFKK01000007.1"/>
</dbReference>
<comment type="caution">
    <text evidence="4">The sequence shown here is derived from an EMBL/GenBank/DDBJ whole genome shotgun (WGS) entry which is preliminary data.</text>
</comment>
<sequence length="156" mass="17622">MSLTFQKAQLSDLDLLVQTRLTVLRAANELPPDTPLPQVEEQSRIYYADALADDSHTAYLVFDGDCWIGAGGISYFRVMPTVDNPTGRKGYYMNLYVAPEYRRQGICTKLLDLLTADAQARGVTFLTLEATAMGRPVYERYGFRAMEHEMVLQEDI</sequence>
<dbReference type="Pfam" id="PF00583">
    <property type="entry name" value="Acetyltransf_1"/>
    <property type="match status" value="1"/>
</dbReference>
<gene>
    <name evidence="4" type="ORF">B5F17_07630</name>
</gene>
<keyword evidence="1 4" id="KW-0808">Transferase</keyword>